<accession>A0A521FSR6</accession>
<proteinExistence type="predicted"/>
<name>A0A521FSR6_9RHOB</name>
<evidence type="ECO:0000313" key="2">
    <source>
        <dbReference type="EMBL" id="SMO98570.1"/>
    </source>
</evidence>
<gene>
    <name evidence="2" type="ORF">SAMN06265173_1451</name>
</gene>
<organism evidence="2 3">
    <name type="scientific">Thalassovita litoralis</name>
    <dbReference type="NCBI Taxonomy" id="1010611"/>
    <lineage>
        <taxon>Bacteria</taxon>
        <taxon>Pseudomonadati</taxon>
        <taxon>Pseudomonadota</taxon>
        <taxon>Alphaproteobacteria</taxon>
        <taxon>Rhodobacterales</taxon>
        <taxon>Roseobacteraceae</taxon>
        <taxon>Thalassovita</taxon>
    </lineage>
</organism>
<evidence type="ECO:0000256" key="1">
    <source>
        <dbReference type="SAM" id="MobiDB-lite"/>
    </source>
</evidence>
<feature type="compositionally biased region" description="Basic residues" evidence="1">
    <location>
        <begin position="18"/>
        <end position="28"/>
    </location>
</feature>
<dbReference type="Proteomes" id="UP000316030">
    <property type="component" value="Unassembled WGS sequence"/>
</dbReference>
<feature type="region of interest" description="Disordered" evidence="1">
    <location>
        <begin position="1"/>
        <end position="28"/>
    </location>
</feature>
<sequence length="182" mass="20415">MQQPASMTDIPPAATGTPRRRSPSHGHSCRAQAPFARLVIGDGHYEVAHANSDLPLLAFRLHGQMEWTALDRQIADGWVEIAADILLLDADVIYDFLTTHAVRLTDTDYPEEMQFNTLGLHWSARLTASRTGEVRFGSGTWRHANLGLRAPTDRRACAILLLLACFPDARERFEPHIRLRTH</sequence>
<evidence type="ECO:0000313" key="3">
    <source>
        <dbReference type="Proteomes" id="UP000316030"/>
    </source>
</evidence>
<dbReference type="OrthoDB" id="7742333at2"/>
<dbReference type="RefSeq" id="WP_142494894.1">
    <property type="nucleotide sequence ID" value="NZ_FXTO01000045.1"/>
</dbReference>
<keyword evidence="3" id="KW-1185">Reference proteome</keyword>
<dbReference type="AlphaFoldDB" id="A0A521FSR6"/>
<dbReference type="EMBL" id="FXTO01000045">
    <property type="protein sequence ID" value="SMO98570.1"/>
    <property type="molecule type" value="Genomic_DNA"/>
</dbReference>
<protein>
    <submittedName>
        <fullName evidence="2">Uncharacterized protein</fullName>
    </submittedName>
</protein>
<reference evidence="2 3" key="1">
    <citation type="submission" date="2017-05" db="EMBL/GenBank/DDBJ databases">
        <authorList>
            <person name="Varghese N."/>
            <person name="Submissions S."/>
        </authorList>
    </citation>
    <scope>NUCLEOTIDE SEQUENCE [LARGE SCALE GENOMIC DNA]</scope>
    <source>
        <strain evidence="2 3">DSM 29506</strain>
    </source>
</reference>